<protein>
    <submittedName>
        <fullName evidence="1">Uncharacterized protein</fullName>
    </submittedName>
</protein>
<sequence>MDDWFKFMALLLNVIIELAKIMPFYEGCPKVLDGKPSPMHHQKWKLV</sequence>
<dbReference type="EMBL" id="ATMR01000153">
    <property type="protein sequence ID" value="EPR71430.1"/>
    <property type="molecule type" value="Genomic_DNA"/>
</dbReference>
<organism evidence="1 2">
    <name type="scientific">Winogradskyella psychrotolerans RS-3</name>
    <dbReference type="NCBI Taxonomy" id="641526"/>
    <lineage>
        <taxon>Bacteria</taxon>
        <taxon>Pseudomonadati</taxon>
        <taxon>Bacteroidota</taxon>
        <taxon>Flavobacteriia</taxon>
        <taxon>Flavobacteriales</taxon>
        <taxon>Flavobacteriaceae</taxon>
        <taxon>Winogradskyella</taxon>
    </lineage>
</organism>
<evidence type="ECO:0000313" key="1">
    <source>
        <dbReference type="EMBL" id="EPR71430.1"/>
    </source>
</evidence>
<keyword evidence="2" id="KW-1185">Reference proteome</keyword>
<reference evidence="1 2" key="1">
    <citation type="journal article" date="2013" name="Genome Announc.">
        <title>Draft Genome Sequence of Winogradskyella psychrotolerans RS-3T, Isolated from the Marine Transect of Kongsfjorden, Ny-Alesund, Svalbard, Arctic Ocean.</title>
        <authorList>
            <person name="Kumar Pinnaka A."/>
            <person name="Ara S."/>
            <person name="Singh A."/>
            <person name="Shivaji S."/>
        </authorList>
    </citation>
    <scope>NUCLEOTIDE SEQUENCE [LARGE SCALE GENOMIC DNA]</scope>
    <source>
        <strain evidence="1 2">RS-3</strain>
    </source>
</reference>
<evidence type="ECO:0000313" key="2">
    <source>
        <dbReference type="Proteomes" id="UP000014962"/>
    </source>
</evidence>
<accession>S7VMJ5</accession>
<dbReference type="eggNOG" id="ENOG502ZIAS">
    <property type="taxonomic scope" value="Bacteria"/>
</dbReference>
<name>S7VMJ5_9FLAO</name>
<comment type="caution">
    <text evidence="1">The sequence shown here is derived from an EMBL/GenBank/DDBJ whole genome shotgun (WGS) entry which is preliminary data.</text>
</comment>
<gene>
    <name evidence="1" type="ORF">ADIWIN_3204</name>
</gene>
<dbReference type="Proteomes" id="UP000014962">
    <property type="component" value="Unassembled WGS sequence"/>
</dbReference>
<proteinExistence type="predicted"/>
<dbReference type="AlphaFoldDB" id="S7VMJ5"/>